<accession>A0ABU3LHI3</accession>
<keyword evidence="1" id="KW-1133">Transmembrane helix</keyword>
<dbReference type="RefSeq" id="WP_349242351.1">
    <property type="nucleotide sequence ID" value="NZ_JAVTTO010000004.1"/>
</dbReference>
<evidence type="ECO:0008006" key="4">
    <source>
        <dbReference type="Google" id="ProtNLM"/>
    </source>
</evidence>
<name>A0ABU3LHI3_9FLAO</name>
<evidence type="ECO:0000313" key="3">
    <source>
        <dbReference type="Proteomes" id="UP001257277"/>
    </source>
</evidence>
<sequence length="201" mass="23037">MKNQTINIIILTVLSFTIFGCASFTKKRFRNEVVNLEKVELSKLTGNYSLNPIRRYYSLGKEGANDKISDSLKKNNGYYFLTNERKSEFDSLKKSESEYLLSLNLKNASKLKVELLENSKVIADTIFEGKHKNGMFYIENKYLDCNGIPFLFGGCRNNKRRIGLTKNGNLLINEAVSNEGALLFIIGSGYSYNLTYEYKRR</sequence>
<proteinExistence type="predicted"/>
<keyword evidence="1" id="KW-0472">Membrane</keyword>
<keyword evidence="3" id="KW-1185">Reference proteome</keyword>
<dbReference type="PROSITE" id="PS51257">
    <property type="entry name" value="PROKAR_LIPOPROTEIN"/>
    <property type="match status" value="1"/>
</dbReference>
<comment type="caution">
    <text evidence="2">The sequence shown here is derived from an EMBL/GenBank/DDBJ whole genome shotgun (WGS) entry which is preliminary data.</text>
</comment>
<dbReference type="Proteomes" id="UP001257277">
    <property type="component" value="Unassembled WGS sequence"/>
</dbReference>
<dbReference type="EMBL" id="JAVTTO010000004">
    <property type="protein sequence ID" value="MDT7833100.1"/>
    <property type="molecule type" value="Genomic_DNA"/>
</dbReference>
<organism evidence="2 3">
    <name type="scientific">Asprobacillus argus</name>
    <dbReference type="NCBI Taxonomy" id="3076534"/>
    <lineage>
        <taxon>Bacteria</taxon>
        <taxon>Pseudomonadati</taxon>
        <taxon>Bacteroidota</taxon>
        <taxon>Flavobacteriia</taxon>
        <taxon>Flavobacteriales</taxon>
        <taxon>Flavobacteriaceae</taxon>
        <taxon>Asprobacillus</taxon>
    </lineage>
</organism>
<protein>
    <recommendedName>
        <fullName evidence="4">Lipoprotein</fullName>
    </recommendedName>
</protein>
<reference evidence="2 3" key="1">
    <citation type="submission" date="2023-09" db="EMBL/GenBank/DDBJ databases">
        <title>Novel taxa isolated from Blanes Bay.</title>
        <authorList>
            <person name="Rey-Velasco X."/>
            <person name="Lucena T."/>
        </authorList>
    </citation>
    <scope>NUCLEOTIDE SEQUENCE [LARGE SCALE GENOMIC DNA]</scope>
    <source>
        <strain evidence="2 3">S356</strain>
    </source>
</reference>
<feature type="transmembrane region" description="Helical" evidence="1">
    <location>
        <begin position="6"/>
        <end position="25"/>
    </location>
</feature>
<keyword evidence="1" id="KW-0812">Transmembrane</keyword>
<evidence type="ECO:0000313" key="2">
    <source>
        <dbReference type="EMBL" id="MDT7833100.1"/>
    </source>
</evidence>
<evidence type="ECO:0000256" key="1">
    <source>
        <dbReference type="SAM" id="Phobius"/>
    </source>
</evidence>
<gene>
    <name evidence="2" type="ORF">RQM59_11955</name>
</gene>